<dbReference type="Proteomes" id="UP001172680">
    <property type="component" value="Unassembled WGS sequence"/>
</dbReference>
<proteinExistence type="predicted"/>
<gene>
    <name evidence="1" type="primary">TR07</name>
    <name evidence="1" type="ORF">H2199_006550</name>
</gene>
<keyword evidence="1" id="KW-0560">Oxidoreductase</keyword>
<keyword evidence="2" id="KW-1185">Reference proteome</keyword>
<sequence length="347" mass="37862">MKIAVFSAQPYDRQFLDEANEQLFSSKGSNEVRGVEFLLIWRLLKLNRPLAAGASAVCAFVNDQLDAATLSSLHANGTRAILLRCAGFNNVDLGAAERLNLFVANVPAYSPEAVAEYAVALLLTLNRRTHRAFNRVREGNFNLNGLMGFTVHGKTVGIVGTGKIGLATARILKGFGCRLLAYDPFTVPAFKELGEYVDLDTLLSESDVVSLHCPLMESTRNLINSTTLAKIKQGAILVNTSRGGLIDTPAVITALKERRLGGLALDVYDQESSLFYLDRSSEIIHDDYFSRLMTFPNVIMTGHQGFFTVEALREISEVTLRNMEAFATGTPCKNDLVGGKGVLSPRP</sequence>
<protein>
    <submittedName>
        <fullName evidence="1">Dehydrogenase tr07</fullName>
        <ecNumber evidence="1">1.1.1.28</ecNumber>
    </submittedName>
</protein>
<accession>A0ACC2YW37</accession>
<reference evidence="1" key="1">
    <citation type="submission" date="2022-10" db="EMBL/GenBank/DDBJ databases">
        <title>Culturing micro-colonial fungi from biological soil crusts in the Mojave desert and describing Neophaeococcomyces mojavensis, and introducing the new genera and species Taxawa tesnikishii.</title>
        <authorList>
            <person name="Kurbessoian T."/>
            <person name="Stajich J.E."/>
        </authorList>
    </citation>
    <scope>NUCLEOTIDE SEQUENCE</scope>
    <source>
        <strain evidence="1">JES_115</strain>
    </source>
</reference>
<evidence type="ECO:0000313" key="2">
    <source>
        <dbReference type="Proteomes" id="UP001172680"/>
    </source>
</evidence>
<dbReference type="EC" id="1.1.1.28" evidence="1"/>
<name>A0ACC2YW37_9PEZI</name>
<comment type="caution">
    <text evidence="1">The sequence shown here is derived from an EMBL/GenBank/DDBJ whole genome shotgun (WGS) entry which is preliminary data.</text>
</comment>
<dbReference type="EMBL" id="JAPDRP010000019">
    <property type="protein sequence ID" value="KAJ9639515.1"/>
    <property type="molecule type" value="Genomic_DNA"/>
</dbReference>
<organism evidence="1 2">
    <name type="scientific">Coniosporium tulheliwenetii</name>
    <dbReference type="NCBI Taxonomy" id="3383036"/>
    <lineage>
        <taxon>Eukaryota</taxon>
        <taxon>Fungi</taxon>
        <taxon>Dikarya</taxon>
        <taxon>Ascomycota</taxon>
        <taxon>Pezizomycotina</taxon>
        <taxon>Dothideomycetes</taxon>
        <taxon>Dothideomycetes incertae sedis</taxon>
        <taxon>Coniosporium</taxon>
    </lineage>
</organism>
<evidence type="ECO:0000313" key="1">
    <source>
        <dbReference type="EMBL" id="KAJ9639515.1"/>
    </source>
</evidence>